<evidence type="ECO:0000259" key="1">
    <source>
        <dbReference type="Pfam" id="PF01261"/>
    </source>
</evidence>
<protein>
    <submittedName>
        <fullName evidence="2">Sugar phosphate isomerase/epimerase</fullName>
    </submittedName>
</protein>
<dbReference type="GO" id="GO:0016853">
    <property type="term" value="F:isomerase activity"/>
    <property type="evidence" value="ECO:0007669"/>
    <property type="project" value="UniProtKB-KW"/>
</dbReference>
<dbReference type="InterPro" id="IPR006311">
    <property type="entry name" value="TAT_signal"/>
</dbReference>
<dbReference type="OrthoDB" id="3185623at2"/>
<sequence length="303" mass="33771">MSLSSISRRHFIRNTSLAFGSLMLPLPKGPAKLSFSTLGCPDWDLPEILVFAKKNGYQGIELRGIKKDMVIPESPWMSADMLGQTKDMIKQSGLKVVGLGSSAQLHHTEPATADKHLAEARQYIDLAAALGCPNVRVYPEKLTEGGDKQATMKLIGERLLMLGDYAKARKVNVLMETHGELLYAKDLEQVLSSARHSNVGIIWDVVNMWVKTKESPASVYPILKPYIRHVHLKDMVWDGDKFNYVLFGKGVAPVREAITALQNGGYKGFYSFEWEKRWHPEIAEPELAIGAFPQAFRSMTGTV</sequence>
<dbReference type="PANTHER" id="PTHR12110">
    <property type="entry name" value="HYDROXYPYRUVATE ISOMERASE"/>
    <property type="match status" value="1"/>
</dbReference>
<dbReference type="EMBL" id="FQUO01000011">
    <property type="protein sequence ID" value="SHF71734.1"/>
    <property type="molecule type" value="Genomic_DNA"/>
</dbReference>
<accession>A0A1M5DXY3</accession>
<keyword evidence="2" id="KW-0413">Isomerase</keyword>
<dbReference type="Proteomes" id="UP000184368">
    <property type="component" value="Unassembled WGS sequence"/>
</dbReference>
<evidence type="ECO:0000313" key="3">
    <source>
        <dbReference type="Proteomes" id="UP000184368"/>
    </source>
</evidence>
<name>A0A1M5DXY3_9BACT</name>
<proteinExistence type="predicted"/>
<gene>
    <name evidence="2" type="ORF">SAMN05444008_111123</name>
</gene>
<dbReference type="PROSITE" id="PS51318">
    <property type="entry name" value="TAT"/>
    <property type="match status" value="1"/>
</dbReference>
<dbReference type="Pfam" id="PF01261">
    <property type="entry name" value="AP_endonuc_2"/>
    <property type="match status" value="1"/>
</dbReference>
<reference evidence="2 3" key="1">
    <citation type="submission" date="2016-11" db="EMBL/GenBank/DDBJ databases">
        <authorList>
            <person name="Jaros S."/>
            <person name="Januszkiewicz K."/>
            <person name="Wedrychowicz H."/>
        </authorList>
    </citation>
    <scope>NUCLEOTIDE SEQUENCE [LARGE SCALE GENOMIC DNA]</scope>
    <source>
        <strain evidence="2 3">DSM 26897</strain>
    </source>
</reference>
<dbReference type="AlphaFoldDB" id="A0A1M5DXY3"/>
<dbReference type="STRING" id="1302690.BUE76_19590"/>
<organism evidence="2 3">
    <name type="scientific">Cnuella takakiae</name>
    <dbReference type="NCBI Taxonomy" id="1302690"/>
    <lineage>
        <taxon>Bacteria</taxon>
        <taxon>Pseudomonadati</taxon>
        <taxon>Bacteroidota</taxon>
        <taxon>Chitinophagia</taxon>
        <taxon>Chitinophagales</taxon>
        <taxon>Chitinophagaceae</taxon>
        <taxon>Cnuella</taxon>
    </lineage>
</organism>
<dbReference type="PANTHER" id="PTHR12110:SF41">
    <property type="entry name" value="INOSOSE DEHYDRATASE"/>
    <property type="match status" value="1"/>
</dbReference>
<dbReference type="InterPro" id="IPR050312">
    <property type="entry name" value="IolE/XylAMocC-like"/>
</dbReference>
<dbReference type="InterPro" id="IPR036237">
    <property type="entry name" value="Xyl_isomerase-like_sf"/>
</dbReference>
<feature type="domain" description="Xylose isomerase-like TIM barrel" evidence="1">
    <location>
        <begin position="51"/>
        <end position="282"/>
    </location>
</feature>
<keyword evidence="3" id="KW-1185">Reference proteome</keyword>
<dbReference type="Gene3D" id="3.20.20.150">
    <property type="entry name" value="Divalent-metal-dependent TIM barrel enzymes"/>
    <property type="match status" value="1"/>
</dbReference>
<dbReference type="SUPFAM" id="SSF51658">
    <property type="entry name" value="Xylose isomerase-like"/>
    <property type="match status" value="1"/>
</dbReference>
<dbReference type="RefSeq" id="WP_073044669.1">
    <property type="nucleotide sequence ID" value="NZ_FQUO01000011.1"/>
</dbReference>
<evidence type="ECO:0000313" key="2">
    <source>
        <dbReference type="EMBL" id="SHF71734.1"/>
    </source>
</evidence>
<dbReference type="InterPro" id="IPR013022">
    <property type="entry name" value="Xyl_isomerase-like_TIM-brl"/>
</dbReference>